<sequence>MNLKMEKQKEFKIYGKVKKAESGEGIYGLKVEALDKDLLFDDRLGSVNTDKEGNFEIKYDKKDFQRLFDERPDIYLRIKDSTGDVIYTTEDHVKYEAAKTEAFNIDIPEKLIDKKVESERVQFKQLIAMNPNYFGNITDEVIASEYTPVLPMKNKIKYEEIRCVGIDPEDNLLEAVIEIKLPYGFKGQLCSDGSKEYAAFYIDYNDGNGFVSAGAPADVNVHDMSFVNGGHLFYAVRRPFTPKEYLKCDTPQIVKVRAILSWENLPTGPSYNPVWGNIVDVWVQIKPKQKVQILVPQKDVLKVFNKYEPLQKAIVKSVVANASINPQPEPSGHEFMIIGDKLAIKELIDRSIAAEERIKEEGKVEKERFEFNKIISKNINYFGSITEATDKNKIIEAVCKLPQETGKALLSQLAIDPGLFVPVKPFLLKTSYEELKCIGLYPEQDLLEGIIEVKKPYGFNGNLCTLGSPQYVAFYIDWGTGTGYEHVATSTVGVHDIPDVNGKHLFYAVKAKIQDIEAKLKICSKENIVKVKAILSWNVDPTPFGHTYMPAWGNVLTRSIQIRPKSGESAKCGIETVNDVHVNDISHSGGSKGLAIKINSSGDTVPWNHDRPFGGIIACQGNINVFGADYYRFKYSNDNGATWKNVTDNRTARNFWGFSISRTPDINGWFSKSDYETDIFNYSLTALVHWNSNGKNREYLLRLELADGSKNPLPGQTYDVPILLDNTWPELLTFGGTPTPLPAAGVVVKDSAGNYRKCGTFVGPEEIKIFGNFRDDYFQSFALTVFGGNIVSSGVSIGSGRYDSGLPSVGNTGIIGASNGGPGKEIATLNLCTIPQSPTKVKCAYGIGLAILDRAIVGYVSGYEFWKTNHSADAFVTFDWDPTTCPL</sequence>
<dbReference type="AlphaFoldDB" id="A0A098E9T0"/>
<reference evidence="1" key="1">
    <citation type="submission" date="2014-09" db="EMBL/GenBank/DDBJ databases">
        <authorList>
            <person name="Probst J Alexander"/>
        </authorList>
    </citation>
    <scope>NUCLEOTIDE SEQUENCE</scope>
</reference>
<name>A0A098E9T0_9ZZZZ</name>
<organism evidence="1">
    <name type="scientific">groundwater metagenome</name>
    <dbReference type="NCBI Taxonomy" id="717931"/>
    <lineage>
        <taxon>unclassified sequences</taxon>
        <taxon>metagenomes</taxon>
        <taxon>ecological metagenomes</taxon>
    </lineage>
</organism>
<gene>
    <name evidence="1" type="ORF">MSIBF_A270002</name>
</gene>
<accession>A0A098E9T0</accession>
<dbReference type="EMBL" id="CCXY01000190">
    <property type="protein sequence ID" value="CEG12768.1"/>
    <property type="molecule type" value="Genomic_DNA"/>
</dbReference>
<evidence type="ECO:0000313" key="1">
    <source>
        <dbReference type="EMBL" id="CEG12768.1"/>
    </source>
</evidence>
<proteinExistence type="predicted"/>
<dbReference type="InterPro" id="IPR038479">
    <property type="entry name" value="Transthyretin-like_sf"/>
</dbReference>
<dbReference type="Gene3D" id="2.60.40.3330">
    <property type="match status" value="1"/>
</dbReference>
<protein>
    <submittedName>
        <fullName evidence="1">Uncharacterized protein</fullName>
    </submittedName>
</protein>